<dbReference type="EnsemblMetazoa" id="CLYHEMT025728.1">
    <property type="protein sequence ID" value="CLYHEMP025728.1"/>
    <property type="gene ID" value="CLYHEMG025728"/>
</dbReference>
<evidence type="ECO:0000313" key="2">
    <source>
        <dbReference type="Proteomes" id="UP000594262"/>
    </source>
</evidence>
<keyword evidence="2" id="KW-1185">Reference proteome</keyword>
<accession>A0A7M6DRQ2</accession>
<dbReference type="Proteomes" id="UP000594262">
    <property type="component" value="Unplaced"/>
</dbReference>
<protein>
    <submittedName>
        <fullName evidence="1">Uncharacterized protein</fullName>
    </submittedName>
</protein>
<sequence>WKTRRFLGYVVHISTMKMTPAKTADGKQTSFFDITVSTELTEKRVAVWAIDTRPLMEKKLNKGILLANMSTGNDFNFDEYSNMHDAEPKFPLKRFLRPVSTISEALTNKPLWSRVTLKVKVIDIDPVISHNNLRIMSCQVIDTSVNDPKQLTFFDKLANVETVKLSKCYEVTEITVSKFSGRRVFKASDQTVITTLADTEINIVSQSSAYESITGTISNVTMSSLEPVYICPYCKSIVDLNEHIFICTNSICSKVSGKEDVIKKAEVKFSVKASSGLVNLCCVNSKMVVLTTVDISNKISFLKQLIGMCVKVKYSKLTYIVDQIERSALAAADTDDSDESQ</sequence>
<dbReference type="Gene3D" id="2.40.50.140">
    <property type="entry name" value="Nucleic acid-binding proteins"/>
    <property type="match status" value="1"/>
</dbReference>
<name>A0A7M6DRQ2_9CNID</name>
<reference evidence="1" key="1">
    <citation type="submission" date="2021-01" db="UniProtKB">
        <authorList>
            <consortium name="EnsemblMetazoa"/>
        </authorList>
    </citation>
    <scope>IDENTIFICATION</scope>
</reference>
<dbReference type="AlphaFoldDB" id="A0A7M6DRQ2"/>
<organism evidence="1 2">
    <name type="scientific">Clytia hemisphaerica</name>
    <dbReference type="NCBI Taxonomy" id="252671"/>
    <lineage>
        <taxon>Eukaryota</taxon>
        <taxon>Metazoa</taxon>
        <taxon>Cnidaria</taxon>
        <taxon>Hydrozoa</taxon>
        <taxon>Hydroidolina</taxon>
        <taxon>Leptothecata</taxon>
        <taxon>Obeliida</taxon>
        <taxon>Clytiidae</taxon>
        <taxon>Clytia</taxon>
    </lineage>
</organism>
<proteinExistence type="predicted"/>
<dbReference type="InterPro" id="IPR012340">
    <property type="entry name" value="NA-bd_OB-fold"/>
</dbReference>
<evidence type="ECO:0000313" key="1">
    <source>
        <dbReference type="EnsemblMetazoa" id="CLYHEMP025728.1"/>
    </source>
</evidence>